<dbReference type="SUPFAM" id="SSF51735">
    <property type="entry name" value="NAD(P)-binding Rossmann-fold domains"/>
    <property type="match status" value="1"/>
</dbReference>
<evidence type="ECO:0000256" key="9">
    <source>
        <dbReference type="SAM" id="MobiDB-lite"/>
    </source>
</evidence>
<evidence type="ECO:0000313" key="12">
    <source>
        <dbReference type="EMBL" id="OSQ45335.1"/>
    </source>
</evidence>
<feature type="transmembrane region" description="Helical" evidence="10">
    <location>
        <begin position="243"/>
        <end position="263"/>
    </location>
</feature>
<feature type="region of interest" description="Disordered" evidence="9">
    <location>
        <begin position="590"/>
        <end position="610"/>
    </location>
</feature>
<reference evidence="12 13" key="1">
    <citation type="submission" date="2014-03" db="EMBL/GenBank/DDBJ databases">
        <title>The draft genome sequence of Thalassospira alkalitolerans JCM 18968.</title>
        <authorList>
            <person name="Lai Q."/>
            <person name="Shao Z."/>
        </authorList>
    </citation>
    <scope>NUCLEOTIDE SEQUENCE [LARGE SCALE GENOMIC DNA]</scope>
    <source>
        <strain evidence="12 13">JCM 18968</strain>
    </source>
</reference>
<dbReference type="InterPro" id="IPR006153">
    <property type="entry name" value="Cation/H_exchanger_TM"/>
</dbReference>
<feature type="transmembrane region" description="Helical" evidence="10">
    <location>
        <begin position="118"/>
        <end position="138"/>
    </location>
</feature>
<keyword evidence="7" id="KW-0406">Ion transport</keyword>
<gene>
    <name evidence="12" type="ORF">TALK_17910</name>
</gene>
<evidence type="ECO:0000259" key="11">
    <source>
        <dbReference type="Pfam" id="PF00999"/>
    </source>
</evidence>
<feature type="transmembrane region" description="Helical" evidence="10">
    <location>
        <begin position="300"/>
        <end position="321"/>
    </location>
</feature>
<dbReference type="Pfam" id="PF00999">
    <property type="entry name" value="Na_H_Exchanger"/>
    <property type="match status" value="1"/>
</dbReference>
<comment type="caution">
    <text evidence="12">The sequence shown here is derived from an EMBL/GenBank/DDBJ whole genome shotgun (WGS) entry which is preliminary data.</text>
</comment>
<dbReference type="Gene3D" id="3.40.50.720">
    <property type="entry name" value="NAD(P)-binding Rossmann-like Domain"/>
    <property type="match status" value="1"/>
</dbReference>
<evidence type="ECO:0000256" key="8">
    <source>
        <dbReference type="ARBA" id="ARBA00023136"/>
    </source>
</evidence>
<evidence type="ECO:0000313" key="13">
    <source>
        <dbReference type="Proteomes" id="UP000193396"/>
    </source>
</evidence>
<evidence type="ECO:0000256" key="6">
    <source>
        <dbReference type="ARBA" id="ARBA00022989"/>
    </source>
</evidence>
<feature type="transmembrane region" description="Helical" evidence="10">
    <location>
        <begin position="219"/>
        <end position="237"/>
    </location>
</feature>
<keyword evidence="5 10" id="KW-0812">Transmembrane</keyword>
<evidence type="ECO:0000256" key="3">
    <source>
        <dbReference type="ARBA" id="ARBA00022449"/>
    </source>
</evidence>
<dbReference type="GO" id="GO:1902600">
    <property type="term" value="P:proton transmembrane transport"/>
    <property type="evidence" value="ECO:0007669"/>
    <property type="project" value="InterPro"/>
</dbReference>
<keyword evidence="13" id="KW-1185">Reference proteome</keyword>
<proteinExistence type="predicted"/>
<dbReference type="OrthoDB" id="570124at2"/>
<dbReference type="AlphaFoldDB" id="A0A1Y2L8C7"/>
<dbReference type="Gene3D" id="1.20.1530.20">
    <property type="match status" value="1"/>
</dbReference>
<dbReference type="GO" id="GO:0005886">
    <property type="term" value="C:plasma membrane"/>
    <property type="evidence" value="ECO:0007669"/>
    <property type="project" value="UniProtKB-SubCell"/>
</dbReference>
<protein>
    <submittedName>
        <fullName evidence="12">Sodium:proton exchanger</fullName>
    </submittedName>
</protein>
<dbReference type="InterPro" id="IPR038770">
    <property type="entry name" value="Na+/solute_symporter_sf"/>
</dbReference>
<dbReference type="RefSeq" id="WP_085620520.1">
    <property type="nucleotide sequence ID" value="NZ_JBLXHE010000035.1"/>
</dbReference>
<feature type="domain" description="Cation/H+ exchanger transmembrane" evidence="11">
    <location>
        <begin position="19"/>
        <end position="390"/>
    </location>
</feature>
<organism evidence="12 13">
    <name type="scientific">Thalassospira alkalitolerans</name>
    <dbReference type="NCBI Taxonomy" id="1293890"/>
    <lineage>
        <taxon>Bacteria</taxon>
        <taxon>Pseudomonadati</taxon>
        <taxon>Pseudomonadota</taxon>
        <taxon>Alphaproteobacteria</taxon>
        <taxon>Rhodospirillales</taxon>
        <taxon>Thalassospiraceae</taxon>
        <taxon>Thalassospira</taxon>
    </lineage>
</organism>
<name>A0A1Y2L8C7_9PROT</name>
<dbReference type="EMBL" id="JFKB01000015">
    <property type="protein sequence ID" value="OSQ45335.1"/>
    <property type="molecule type" value="Genomic_DNA"/>
</dbReference>
<evidence type="ECO:0000256" key="2">
    <source>
        <dbReference type="ARBA" id="ARBA00022448"/>
    </source>
</evidence>
<feature type="transmembrane region" description="Helical" evidence="10">
    <location>
        <begin position="275"/>
        <end position="294"/>
    </location>
</feature>
<feature type="transmembrane region" description="Helical" evidence="10">
    <location>
        <begin position="57"/>
        <end position="77"/>
    </location>
</feature>
<keyword evidence="6 10" id="KW-1133">Transmembrane helix</keyword>
<evidence type="ECO:0000256" key="7">
    <source>
        <dbReference type="ARBA" id="ARBA00023065"/>
    </source>
</evidence>
<feature type="transmembrane region" description="Helical" evidence="10">
    <location>
        <begin position="89"/>
        <end position="112"/>
    </location>
</feature>
<keyword evidence="2" id="KW-0813">Transport</keyword>
<dbReference type="PANTHER" id="PTHR32507">
    <property type="entry name" value="NA(+)/H(+) ANTIPORTER 1"/>
    <property type="match status" value="1"/>
</dbReference>
<dbReference type="Proteomes" id="UP000193396">
    <property type="component" value="Unassembled WGS sequence"/>
</dbReference>
<dbReference type="STRING" id="1293890.TALK_17910"/>
<keyword evidence="3" id="KW-0050">Antiport</keyword>
<dbReference type="GO" id="GO:0015297">
    <property type="term" value="F:antiporter activity"/>
    <property type="evidence" value="ECO:0007669"/>
    <property type="project" value="UniProtKB-KW"/>
</dbReference>
<feature type="transmembrane region" description="Helical" evidence="10">
    <location>
        <begin position="333"/>
        <end position="351"/>
    </location>
</feature>
<evidence type="ECO:0000256" key="5">
    <source>
        <dbReference type="ARBA" id="ARBA00022692"/>
    </source>
</evidence>
<evidence type="ECO:0000256" key="4">
    <source>
        <dbReference type="ARBA" id="ARBA00022475"/>
    </source>
</evidence>
<evidence type="ECO:0000256" key="10">
    <source>
        <dbReference type="SAM" id="Phobius"/>
    </source>
</evidence>
<sequence>MTASLALMIAALILTGVGAQWIAWRAGIPGIVLLSVVGLVVGPGTGLIDPVTDFGPLLQPLVAVAVAVILFEGGLALDFRELTHSVSGVIRLTTVAPLVAWLLGAGAAHYLADLSWPVAALFGGIMIVTGPTVIAPLLRHARLSKRPATLLKWEGIVNDPTGALFAVLAYEVIAASQHGNGFAAAIGHLAITILVAVAIGLVFGIGTVQVFKRGWIPEFLKAPLVLGVLLTCFAGANEIQEETGLLAVTVLGLTIGNAHLMAIDEIRRFKETLTIILVSSVFIILTATLEWSMIAELTWGHGLFVVVMLFVVRPVSVIGSLSFSKVSWKERLLVGWIAPRGIVAVAVSGLFGTELVHLGYADGALLIPLAFAMVFSTVVLHGFSIRPMARHLDLAVKGPPGVLIVGAHQWTIDLAKRFAELDIPVVIADSRWHSLRPAREAGLTTYYGEVLSEVFEHHLDTTSLGKLIAATDNDAYNTLVCTDFAPEFGRRAVFQTGMHGSPEDPKRHSQTLGGLSLFSEPLTTDDIRAAFRNGAEIRQTKLTDGFGRDDFIALQGDTPLVIALVRGAQLHMGPDIPKAKPRDILLYLGRNNPERQKPDATSLAPDVQSK</sequence>
<feature type="transmembrane region" description="Helical" evidence="10">
    <location>
        <begin position="363"/>
        <end position="383"/>
    </location>
</feature>
<dbReference type="PANTHER" id="PTHR32507:SF0">
    <property type="entry name" value="NA(+)_H(+) ANTIPORTER 2-RELATED"/>
    <property type="match status" value="1"/>
</dbReference>
<accession>A0A1Y2L8C7</accession>
<keyword evidence="4" id="KW-1003">Cell membrane</keyword>
<comment type="subcellular location">
    <subcellularLocation>
        <location evidence="1">Cell membrane</location>
        <topology evidence="1">Multi-pass membrane protein</topology>
    </subcellularLocation>
</comment>
<keyword evidence="8 10" id="KW-0472">Membrane</keyword>
<evidence type="ECO:0000256" key="1">
    <source>
        <dbReference type="ARBA" id="ARBA00004651"/>
    </source>
</evidence>
<feature type="transmembrane region" description="Helical" evidence="10">
    <location>
        <begin position="182"/>
        <end position="207"/>
    </location>
</feature>
<dbReference type="InterPro" id="IPR036291">
    <property type="entry name" value="NAD(P)-bd_dom_sf"/>
</dbReference>